<dbReference type="Gene3D" id="3.40.50.150">
    <property type="entry name" value="Vaccinia Virus protein VP39"/>
    <property type="match status" value="1"/>
</dbReference>
<feature type="compositionally biased region" description="Low complexity" evidence="1">
    <location>
        <begin position="308"/>
        <end position="322"/>
    </location>
</feature>
<reference evidence="2" key="1">
    <citation type="submission" date="2021-02" db="EMBL/GenBank/DDBJ databases">
        <authorList>
            <person name="Dougan E. K."/>
            <person name="Rhodes N."/>
            <person name="Thang M."/>
            <person name="Chan C."/>
        </authorList>
    </citation>
    <scope>NUCLEOTIDE SEQUENCE</scope>
</reference>
<organism evidence="2 3">
    <name type="scientific">Symbiodinium necroappetens</name>
    <dbReference type="NCBI Taxonomy" id="1628268"/>
    <lineage>
        <taxon>Eukaryota</taxon>
        <taxon>Sar</taxon>
        <taxon>Alveolata</taxon>
        <taxon>Dinophyceae</taxon>
        <taxon>Suessiales</taxon>
        <taxon>Symbiodiniaceae</taxon>
        <taxon>Symbiodinium</taxon>
    </lineage>
</organism>
<sequence length="910" mass="98130">MRPGSQGGRQVDWARTLRELRTWLPRLGDSAQPAQAQLSALELVERGALALLFLARQARLEHGEGSAAEALRELRLLASLLQAQTRKSAEFGSGADGSDPIDSESAECDWRWVVAATLRPWMCQEAWCSPRVEVVDYRPCCGTGRLLLASNCDHKDLRAVLDIIVSAPADSELELEPELGRQRLLHRGPWQGFRPTEGGWHASFGPAGSALHRWEEVTAAGLAALAAAQSAKSRSGTVPTPLPLLCYGVGDGLLCTFLAQHVPEVQVEVLEPEAVALELAERHFGLRLAVSGIGTPQVVLGLEGEGCEGSPQEATAAAAPSGSGSGSGSGSYAAVLALGRGPAQPDWEPLRRLCQSGCLGQVPVILLEAPCGARQALCAAFAGFRVVELQDLESDESANLETETSIFLLTRDLQTCAEDSFLDVISPKRWFDLLLARGGVRGGAPDVLDAQRSQVVSAGFLSLATLGFLERLAAKAAEGCGRAVRSAPQSEAWQVSFLQTGGFFAREAPELLERLAEMARSVGLREHWLTPAQAERLQARVVEWHDQGAPGPGIPDPRHYDMDSLVTVDVLCAEPKEDFEGGELRTLESDGSLKEQSFGLLEVLVFQAHKYHMVAPVTRGRRRALVLEFWDGPARGCPHRCISFEERCPLEPGNGDEREEPRRKAFGRQLPFRLASAQSRGASLRLMQLQRGKYEGLVWIIQLEMPLLSLANITLSSARHVSIAPHEPGGGANPVEGRRSWRFRNTGARIKGPIATFPEAVDVGVGDIGLFQELLSQPQETIGDFDGPVALLGQDLMTQMPLRYSARGARDALVPPRLKRGVANACASAERDLDSRSDVAARVLAVPGATRGSSPATQLKSDESRWGADRGGSQDRIAVEAIHEEDWLHLVLILGVLCGRAHTGSCSPRS</sequence>
<gene>
    <name evidence="2" type="ORF">SNEC2469_LOCUS9566</name>
</gene>
<dbReference type="AlphaFoldDB" id="A0A812PKW3"/>
<evidence type="ECO:0000313" key="3">
    <source>
        <dbReference type="Proteomes" id="UP000601435"/>
    </source>
</evidence>
<dbReference type="InterPro" id="IPR029063">
    <property type="entry name" value="SAM-dependent_MTases_sf"/>
</dbReference>
<evidence type="ECO:0000256" key="1">
    <source>
        <dbReference type="SAM" id="MobiDB-lite"/>
    </source>
</evidence>
<feature type="region of interest" description="Disordered" evidence="1">
    <location>
        <begin position="849"/>
        <end position="872"/>
    </location>
</feature>
<feature type="region of interest" description="Disordered" evidence="1">
    <location>
        <begin position="304"/>
        <end position="326"/>
    </location>
</feature>
<dbReference type="OrthoDB" id="432770at2759"/>
<name>A0A812PKW3_9DINO</name>
<keyword evidence="3" id="KW-1185">Reference proteome</keyword>
<proteinExistence type="predicted"/>
<protein>
    <submittedName>
        <fullName evidence="2">Uncharacterized protein</fullName>
    </submittedName>
</protein>
<dbReference type="EMBL" id="CAJNJA010015460">
    <property type="protein sequence ID" value="CAE7362131.1"/>
    <property type="molecule type" value="Genomic_DNA"/>
</dbReference>
<comment type="caution">
    <text evidence="2">The sequence shown here is derived from an EMBL/GenBank/DDBJ whole genome shotgun (WGS) entry which is preliminary data.</text>
</comment>
<dbReference type="Gene3D" id="2.60.120.620">
    <property type="entry name" value="q2cbj1_9rhob like domain"/>
    <property type="match status" value="1"/>
</dbReference>
<evidence type="ECO:0000313" key="2">
    <source>
        <dbReference type="EMBL" id="CAE7362131.1"/>
    </source>
</evidence>
<accession>A0A812PKW3</accession>
<dbReference type="Proteomes" id="UP000601435">
    <property type="component" value="Unassembled WGS sequence"/>
</dbReference>